<keyword evidence="1" id="KW-1133">Transmembrane helix</keyword>
<sequence>MKKLLLGLIRLHITLLIHLKMKISDSKEQGFLFDWNFAFLQTSSLIIFLTLFWFWWEFETKETETFLSRRRFLLASNATLSITLQDRFSNVRN</sequence>
<evidence type="ECO:0000313" key="2">
    <source>
        <dbReference type="EMBL" id="CAG9322306.1"/>
    </source>
</evidence>
<keyword evidence="1" id="KW-0472">Membrane</keyword>
<protein>
    <recommendedName>
        <fullName evidence="4">Cytochrome c biogenesis protein</fullName>
    </recommendedName>
</protein>
<dbReference type="AlphaFoldDB" id="A0AAU9JAZ7"/>
<accession>A0AAU9JAZ7</accession>
<keyword evidence="3" id="KW-1185">Reference proteome</keyword>
<proteinExistence type="predicted"/>
<evidence type="ECO:0000256" key="1">
    <source>
        <dbReference type="SAM" id="Phobius"/>
    </source>
</evidence>
<dbReference type="Proteomes" id="UP001162131">
    <property type="component" value="Unassembled WGS sequence"/>
</dbReference>
<feature type="transmembrane region" description="Helical" evidence="1">
    <location>
        <begin position="35"/>
        <end position="56"/>
    </location>
</feature>
<keyword evidence="1" id="KW-0812">Transmembrane</keyword>
<reference evidence="2" key="1">
    <citation type="submission" date="2021-09" db="EMBL/GenBank/DDBJ databases">
        <authorList>
            <consortium name="AG Swart"/>
            <person name="Singh M."/>
            <person name="Singh A."/>
            <person name="Seah K."/>
            <person name="Emmerich C."/>
        </authorList>
    </citation>
    <scope>NUCLEOTIDE SEQUENCE</scope>
    <source>
        <strain evidence="2">ATCC30299</strain>
    </source>
</reference>
<evidence type="ECO:0000313" key="3">
    <source>
        <dbReference type="Proteomes" id="UP001162131"/>
    </source>
</evidence>
<evidence type="ECO:0008006" key="4">
    <source>
        <dbReference type="Google" id="ProtNLM"/>
    </source>
</evidence>
<comment type="caution">
    <text evidence="2">The sequence shown here is derived from an EMBL/GenBank/DDBJ whole genome shotgun (WGS) entry which is preliminary data.</text>
</comment>
<organism evidence="2 3">
    <name type="scientific">Blepharisma stoltei</name>
    <dbReference type="NCBI Taxonomy" id="1481888"/>
    <lineage>
        <taxon>Eukaryota</taxon>
        <taxon>Sar</taxon>
        <taxon>Alveolata</taxon>
        <taxon>Ciliophora</taxon>
        <taxon>Postciliodesmatophora</taxon>
        <taxon>Heterotrichea</taxon>
        <taxon>Heterotrichida</taxon>
        <taxon>Blepharismidae</taxon>
        <taxon>Blepharisma</taxon>
    </lineage>
</organism>
<gene>
    <name evidence="2" type="ORF">BSTOLATCC_MIC31332</name>
</gene>
<name>A0AAU9JAZ7_9CILI</name>
<dbReference type="EMBL" id="CAJZBQ010000031">
    <property type="protein sequence ID" value="CAG9322306.1"/>
    <property type="molecule type" value="Genomic_DNA"/>
</dbReference>